<accession>F0Y5T4</accession>
<dbReference type="InParanoid" id="F0Y5T4"/>
<dbReference type="OrthoDB" id="3231855at2759"/>
<proteinExistence type="predicted"/>
<evidence type="ECO:0000313" key="4">
    <source>
        <dbReference type="Proteomes" id="UP000002729"/>
    </source>
</evidence>
<gene>
    <name evidence="3" type="ORF">AURANDRAFT_63197</name>
</gene>
<organism evidence="4">
    <name type="scientific">Aureococcus anophagefferens</name>
    <name type="common">Harmful bloom alga</name>
    <dbReference type="NCBI Taxonomy" id="44056"/>
    <lineage>
        <taxon>Eukaryota</taxon>
        <taxon>Sar</taxon>
        <taxon>Stramenopiles</taxon>
        <taxon>Ochrophyta</taxon>
        <taxon>Pelagophyceae</taxon>
        <taxon>Pelagomonadales</taxon>
        <taxon>Pelagomonadaceae</taxon>
        <taxon>Aureococcus</taxon>
    </lineage>
</organism>
<keyword evidence="4" id="KW-1185">Reference proteome</keyword>
<feature type="compositionally biased region" description="Basic and acidic residues" evidence="1">
    <location>
        <begin position="340"/>
        <end position="352"/>
    </location>
</feature>
<dbReference type="Gene3D" id="3.30.1370.110">
    <property type="match status" value="1"/>
</dbReference>
<dbReference type="PROSITE" id="PS50828">
    <property type="entry name" value="SMR"/>
    <property type="match status" value="1"/>
</dbReference>
<dbReference type="EMBL" id="GL833125">
    <property type="protein sequence ID" value="EGB09740.1"/>
    <property type="molecule type" value="Genomic_DNA"/>
</dbReference>
<evidence type="ECO:0000259" key="2">
    <source>
        <dbReference type="PROSITE" id="PS50828"/>
    </source>
</evidence>
<dbReference type="Proteomes" id="UP000002729">
    <property type="component" value="Unassembled WGS sequence"/>
</dbReference>
<dbReference type="InterPro" id="IPR002625">
    <property type="entry name" value="Smr_dom"/>
</dbReference>
<protein>
    <recommendedName>
        <fullName evidence="2">Smr domain-containing protein</fullName>
    </recommendedName>
</protein>
<sequence>MAYELDGEDAVDFAGMMNALGVEVDEAAADAEAWPAEAADDEVKADDPELEEALAAVARADGADPPAPPPDPELEEALAAVQSLERAALARSSSAEHKRADAEFAAALSASEVYEEEARSSRRRAAESADEAYARAIFASLAAAERDDVEQDAVVAKALACEDEDDAERGARTRAEVDLSGDADLAFALDLQEAAAEDDGDFALRLAAEERDATVARRLAADASDDAALARRLAEEELGGGDASLARRLAEEENAGARAAARAVEEAAAAARRDAAAAASAALYAARRADERAALDDAAIRAALRPHRGRPAADAADEAFARSLAAAEEPEPAPAVDPSLNRRERRAMDKRPWAVPEAELDAQESASQQIKAQRGRPRGRGVDAEETLAKAAEAARLASDATRAAMAEAFDRAHSLGARGDPAYRQAKALRDRMYRQRDVAAALFFAANNGALLGPDAAVHRCSEIGFEGVVDVAVAACGTHFGVGHDVLIDLHWLSARDATFVVDAALDELETTVNRRKASLKFIAGRGRHSVGAPKLGAAVRACLEKRPRLKAAEVRPGVFDVRVRAASP</sequence>
<evidence type="ECO:0000313" key="3">
    <source>
        <dbReference type="EMBL" id="EGB09740.1"/>
    </source>
</evidence>
<dbReference type="SUPFAM" id="SSF160443">
    <property type="entry name" value="SMR domain-like"/>
    <property type="match status" value="1"/>
</dbReference>
<dbReference type="AlphaFoldDB" id="F0Y5T4"/>
<evidence type="ECO:0000256" key="1">
    <source>
        <dbReference type="SAM" id="MobiDB-lite"/>
    </source>
</evidence>
<name>F0Y5T4_AURAN</name>
<feature type="domain" description="Smr" evidence="2">
    <location>
        <begin position="491"/>
        <end position="570"/>
    </location>
</feature>
<reference evidence="3 4" key="1">
    <citation type="journal article" date="2011" name="Proc. Natl. Acad. Sci. U.S.A.">
        <title>Niche of harmful alga Aureococcus anophagefferens revealed through ecogenomics.</title>
        <authorList>
            <person name="Gobler C.J."/>
            <person name="Berry D.L."/>
            <person name="Dyhrman S.T."/>
            <person name="Wilhelm S.W."/>
            <person name="Salamov A."/>
            <person name="Lobanov A.V."/>
            <person name="Zhang Y."/>
            <person name="Collier J.L."/>
            <person name="Wurch L.L."/>
            <person name="Kustka A.B."/>
            <person name="Dill B.D."/>
            <person name="Shah M."/>
            <person name="VerBerkmoes N.C."/>
            <person name="Kuo A."/>
            <person name="Terry A."/>
            <person name="Pangilinan J."/>
            <person name="Lindquist E.A."/>
            <person name="Lucas S."/>
            <person name="Paulsen I.T."/>
            <person name="Hattenrath-Lehmann T.K."/>
            <person name="Talmage S.C."/>
            <person name="Walker E.A."/>
            <person name="Koch F."/>
            <person name="Burson A.M."/>
            <person name="Marcoval M.A."/>
            <person name="Tang Y.Z."/>
            <person name="Lecleir G.R."/>
            <person name="Coyne K.J."/>
            <person name="Berg G.M."/>
            <person name="Bertrand E.M."/>
            <person name="Saito M.A."/>
            <person name="Gladyshev V.N."/>
            <person name="Grigoriev I.V."/>
        </authorList>
    </citation>
    <scope>NUCLEOTIDE SEQUENCE [LARGE SCALE GENOMIC DNA]</scope>
    <source>
        <strain evidence="4">CCMP 1984</strain>
    </source>
</reference>
<dbReference type="RefSeq" id="XP_009035781.1">
    <property type="nucleotide sequence ID" value="XM_009037533.1"/>
</dbReference>
<dbReference type="InterPro" id="IPR036063">
    <property type="entry name" value="Smr_dom_sf"/>
</dbReference>
<dbReference type="GeneID" id="20224225"/>
<feature type="region of interest" description="Disordered" evidence="1">
    <location>
        <begin position="325"/>
        <end position="383"/>
    </location>
</feature>
<dbReference type="KEGG" id="aaf:AURANDRAFT_63197"/>